<dbReference type="PRINTS" id="PR00032">
    <property type="entry name" value="HTHARAC"/>
</dbReference>
<feature type="domain" description="HTH araC/xylS-type" evidence="4">
    <location>
        <begin position="296"/>
        <end position="394"/>
    </location>
</feature>
<dbReference type="Proteomes" id="UP000711047">
    <property type="component" value="Unassembled WGS sequence"/>
</dbReference>
<dbReference type="InterPro" id="IPR013785">
    <property type="entry name" value="Aldolase_TIM"/>
</dbReference>
<dbReference type="PROSITE" id="PS01124">
    <property type="entry name" value="HTH_ARAC_FAMILY_2"/>
    <property type="match status" value="1"/>
</dbReference>
<keyword evidence="3" id="KW-0804">Transcription</keyword>
<evidence type="ECO:0000313" key="6">
    <source>
        <dbReference type="Proteomes" id="UP000711047"/>
    </source>
</evidence>
<dbReference type="InterPro" id="IPR009215">
    <property type="entry name" value="TIM-br_IGPS-like"/>
</dbReference>
<dbReference type="InterPro" id="IPR018062">
    <property type="entry name" value="HTH_AraC-typ_CS"/>
</dbReference>
<gene>
    <name evidence="5" type="ORF">HQN87_03150</name>
</gene>
<dbReference type="EMBL" id="JABMKX010000001">
    <property type="protein sequence ID" value="NQX44318.1"/>
    <property type="molecule type" value="Genomic_DNA"/>
</dbReference>
<dbReference type="RefSeq" id="WP_173127522.1">
    <property type="nucleotide sequence ID" value="NZ_JABMKX010000001.1"/>
</dbReference>
<sequence>MNRTAVLERLQSQLREGNHIIGVSTGTGITAKVAAQSGADFILMLNSGKFRQMGRSSLAGFLPFCNSNDMVMDFASREIVPLVRETPVLFGLNANDPTREMSDYITEIKGRGFAGVNNYPTVGLIDGLFREALEEEGISYEREVEAIGLAHQQGLFTVAFVFDEAQAVQMIGAGADVICAHLGLTEGGLLGARKVVSLEAAKARALRIVAACRQLKPEVIRMIYGGPVKTPVDVQYMYSDNTDIMGYIGGSAFERIPSEQSLTAITRDFKRLGKLNEDDFMVKMLSGITKHYDYVEFVKEYVAQNYSDEIVFADLARVAHISRSYLSSLFKKEVGCSFQTYLVNFRIHKAVTLLQAPQLQLSEVAAMVGYPDYAQFSKMFKKLKGCSPKRYRSNLNTKI</sequence>
<dbReference type="InterPro" id="IPR015813">
    <property type="entry name" value="Pyrv/PenolPyrv_kinase-like_dom"/>
</dbReference>
<keyword evidence="5" id="KW-0378">Hydrolase</keyword>
<dbReference type="Gene3D" id="3.20.20.70">
    <property type="entry name" value="Aldolase class I"/>
    <property type="match status" value="1"/>
</dbReference>
<dbReference type="PANTHER" id="PTHR31862">
    <property type="entry name" value="UPF0261 DOMAIN PROTEIN (AFU_ORTHOLOGUE AFUA_1G10120)"/>
    <property type="match status" value="1"/>
</dbReference>
<dbReference type="GO" id="GO:0016787">
    <property type="term" value="F:hydrolase activity"/>
    <property type="evidence" value="ECO:0007669"/>
    <property type="project" value="UniProtKB-KW"/>
</dbReference>
<dbReference type="Pfam" id="PF09370">
    <property type="entry name" value="PEP_hydrolase"/>
    <property type="match status" value="1"/>
</dbReference>
<evidence type="ECO:0000313" key="5">
    <source>
        <dbReference type="EMBL" id="NQX44318.1"/>
    </source>
</evidence>
<evidence type="ECO:0000256" key="2">
    <source>
        <dbReference type="ARBA" id="ARBA00023125"/>
    </source>
</evidence>
<protein>
    <submittedName>
        <fullName evidence="5">Phosphoenolpyruvate hydrolase family protein</fullName>
    </submittedName>
</protein>
<evidence type="ECO:0000256" key="3">
    <source>
        <dbReference type="ARBA" id="ARBA00023163"/>
    </source>
</evidence>
<dbReference type="InterPro" id="IPR018060">
    <property type="entry name" value="HTH_AraC"/>
</dbReference>
<accession>A0ABX2DI79</accession>
<keyword evidence="1" id="KW-0805">Transcription regulation</keyword>
<name>A0ABX2DI79_9BACL</name>
<proteinExistence type="predicted"/>
<dbReference type="SUPFAM" id="SSF51621">
    <property type="entry name" value="Phosphoenolpyruvate/pyruvate domain"/>
    <property type="match status" value="1"/>
</dbReference>
<organism evidence="5 6">
    <name type="scientific">Paenibacillus tritici</name>
    <dbReference type="NCBI Taxonomy" id="1873425"/>
    <lineage>
        <taxon>Bacteria</taxon>
        <taxon>Bacillati</taxon>
        <taxon>Bacillota</taxon>
        <taxon>Bacilli</taxon>
        <taxon>Bacillales</taxon>
        <taxon>Paenibacillaceae</taxon>
        <taxon>Paenibacillus</taxon>
    </lineage>
</organism>
<keyword evidence="6" id="KW-1185">Reference proteome</keyword>
<evidence type="ECO:0000259" key="4">
    <source>
        <dbReference type="PROSITE" id="PS01124"/>
    </source>
</evidence>
<dbReference type="SUPFAM" id="SSF46689">
    <property type="entry name" value="Homeodomain-like"/>
    <property type="match status" value="2"/>
</dbReference>
<reference evidence="5 6" key="1">
    <citation type="submission" date="2020-05" db="EMBL/GenBank/DDBJ databases">
        <title>Paenibacillus glebae, sp. nov., Paenibacillus humi sp. nov., Paenibacillus pedi sp. nov., Paenibacillus terrestris sp. nov. and Paenibacillus terricola sp. nov., isolated from a forest top soil sample.</title>
        <authorList>
            <person name="Qi S."/>
            <person name="Carlier A."/>
            <person name="Cnockaert M."/>
            <person name="Vandamme P."/>
        </authorList>
    </citation>
    <scope>NUCLEOTIDE SEQUENCE [LARGE SCALE GENOMIC DNA]</scope>
    <source>
        <strain evidence="5 6">LMG 29502</strain>
    </source>
</reference>
<dbReference type="SMART" id="SM00342">
    <property type="entry name" value="HTH_ARAC"/>
    <property type="match status" value="1"/>
</dbReference>
<dbReference type="Gene3D" id="1.10.10.60">
    <property type="entry name" value="Homeodomain-like"/>
    <property type="match status" value="2"/>
</dbReference>
<dbReference type="InterPro" id="IPR051353">
    <property type="entry name" value="Tobamovirus_resist_UPF0261"/>
</dbReference>
<dbReference type="InterPro" id="IPR020449">
    <property type="entry name" value="Tscrpt_reg_AraC-type_HTH"/>
</dbReference>
<keyword evidence="2" id="KW-0238">DNA-binding</keyword>
<dbReference type="InterPro" id="IPR009057">
    <property type="entry name" value="Homeodomain-like_sf"/>
</dbReference>
<comment type="caution">
    <text evidence="5">The sequence shown here is derived from an EMBL/GenBank/DDBJ whole genome shotgun (WGS) entry which is preliminary data.</text>
</comment>
<dbReference type="PANTHER" id="PTHR31862:SF1">
    <property type="entry name" value="UPF0261 DOMAIN PROTEIN (AFU_ORTHOLOGUE AFUA_1G10120)"/>
    <property type="match status" value="1"/>
</dbReference>
<dbReference type="PROSITE" id="PS00041">
    <property type="entry name" value="HTH_ARAC_FAMILY_1"/>
    <property type="match status" value="1"/>
</dbReference>
<dbReference type="Pfam" id="PF12833">
    <property type="entry name" value="HTH_18"/>
    <property type="match status" value="1"/>
</dbReference>
<evidence type="ECO:0000256" key="1">
    <source>
        <dbReference type="ARBA" id="ARBA00023015"/>
    </source>
</evidence>